<dbReference type="InterPro" id="IPR000086">
    <property type="entry name" value="NUDIX_hydrolase_dom"/>
</dbReference>
<dbReference type="SUPFAM" id="SSF55811">
    <property type="entry name" value="Nudix"/>
    <property type="match status" value="1"/>
</dbReference>
<evidence type="ECO:0000313" key="3">
    <source>
        <dbReference type="EMBL" id="HGQ36017.1"/>
    </source>
</evidence>
<dbReference type="InterPro" id="IPR020084">
    <property type="entry name" value="NUDIX_hydrolase_CS"/>
</dbReference>
<dbReference type="PANTHER" id="PTHR43736">
    <property type="entry name" value="ADP-RIBOSE PYROPHOSPHATASE"/>
    <property type="match status" value="1"/>
</dbReference>
<dbReference type="PROSITE" id="PS51462">
    <property type="entry name" value="NUDIX"/>
    <property type="match status" value="1"/>
</dbReference>
<keyword evidence="1" id="KW-0378">Hydrolase</keyword>
<feature type="domain" description="Nudix hydrolase" evidence="2">
    <location>
        <begin position="8"/>
        <end position="140"/>
    </location>
</feature>
<name>A0A7C4NLG3_9CREN</name>
<organism evidence="4">
    <name type="scientific">Ignisphaera aggregans</name>
    <dbReference type="NCBI Taxonomy" id="334771"/>
    <lineage>
        <taxon>Archaea</taxon>
        <taxon>Thermoproteota</taxon>
        <taxon>Thermoprotei</taxon>
        <taxon>Desulfurococcales</taxon>
        <taxon>Desulfurococcaceae</taxon>
        <taxon>Ignisphaera</taxon>
    </lineage>
</organism>
<protein>
    <submittedName>
        <fullName evidence="4">NUDIX domain-containing protein</fullName>
    </submittedName>
</protein>
<evidence type="ECO:0000313" key="4">
    <source>
        <dbReference type="EMBL" id="HGQ64282.1"/>
    </source>
</evidence>
<dbReference type="PRINTS" id="PR00502">
    <property type="entry name" value="NUDIXFAMILY"/>
</dbReference>
<proteinExistence type="predicted"/>
<dbReference type="AlphaFoldDB" id="A0A7C4NLG3"/>
<evidence type="ECO:0000256" key="1">
    <source>
        <dbReference type="ARBA" id="ARBA00022801"/>
    </source>
</evidence>
<evidence type="ECO:0000259" key="2">
    <source>
        <dbReference type="PROSITE" id="PS51462"/>
    </source>
</evidence>
<dbReference type="EMBL" id="DTCK01000034">
    <property type="protein sequence ID" value="HGQ36017.1"/>
    <property type="molecule type" value="Genomic_DNA"/>
</dbReference>
<dbReference type="GO" id="GO:0016787">
    <property type="term" value="F:hydrolase activity"/>
    <property type="evidence" value="ECO:0007669"/>
    <property type="project" value="UniProtKB-KW"/>
</dbReference>
<dbReference type="InterPro" id="IPR015797">
    <property type="entry name" value="NUDIX_hydrolase-like_dom_sf"/>
</dbReference>
<accession>A0A7C4NLG3</accession>
<dbReference type="PANTHER" id="PTHR43736:SF1">
    <property type="entry name" value="DIHYDRONEOPTERIN TRIPHOSPHATE DIPHOSPHATASE"/>
    <property type="match status" value="1"/>
</dbReference>
<dbReference type="Pfam" id="PF00293">
    <property type="entry name" value="NUDIX"/>
    <property type="match status" value="1"/>
</dbReference>
<gene>
    <name evidence="4" type="ORF">ENU08_03465</name>
    <name evidence="3" type="ORF">ENU41_04995</name>
</gene>
<reference evidence="4" key="1">
    <citation type="journal article" date="2020" name="mSystems">
        <title>Genome- and Community-Level Interaction Insights into Carbon Utilization and Element Cycling Functions of Hydrothermarchaeota in Hydrothermal Sediment.</title>
        <authorList>
            <person name="Zhou Z."/>
            <person name="Liu Y."/>
            <person name="Xu W."/>
            <person name="Pan J."/>
            <person name="Luo Z.H."/>
            <person name="Li M."/>
        </authorList>
    </citation>
    <scope>NUCLEOTIDE SEQUENCE [LARGE SCALE GENOMIC DNA]</scope>
    <source>
        <strain evidence="4">SpSt-637</strain>
        <strain evidence="3">SpSt-667</strain>
    </source>
</reference>
<dbReference type="PROSITE" id="PS00893">
    <property type="entry name" value="NUDIX_BOX"/>
    <property type="match status" value="1"/>
</dbReference>
<dbReference type="Gene3D" id="3.90.79.10">
    <property type="entry name" value="Nucleoside Triphosphate Pyrophosphohydrolase"/>
    <property type="match status" value="1"/>
</dbReference>
<comment type="caution">
    <text evidence="4">The sequence shown here is derived from an EMBL/GenBank/DDBJ whole genome shotgun (WGS) entry which is preliminary data.</text>
</comment>
<sequence>MSREYPQHVITAVGAILVSDGRILLIKRGSQPGKGLWSIPGGAMEVGESIFDAARRELYEETGIDAKPLGVISVVNLIVRDKEFKPKYHYVILGVLFDEESVLGSLKPGGDALDISFLPLEQALNENNVSKTTKALVAKLIGNNIEVIEVDEVSFFEQS</sequence>
<dbReference type="CDD" id="cd04673">
    <property type="entry name" value="NUDIX_ADPRase"/>
    <property type="match status" value="1"/>
</dbReference>
<dbReference type="EMBL" id="DTBD01000025">
    <property type="protein sequence ID" value="HGQ64282.1"/>
    <property type="molecule type" value="Genomic_DNA"/>
</dbReference>
<dbReference type="InterPro" id="IPR020476">
    <property type="entry name" value="Nudix_hydrolase"/>
</dbReference>